<dbReference type="EMBL" id="JAAAHS010000174">
    <property type="protein sequence ID" value="NBE53901.1"/>
    <property type="molecule type" value="Genomic_DNA"/>
</dbReference>
<accession>A0A964XN71</accession>
<feature type="compositionally biased region" description="Low complexity" evidence="1">
    <location>
        <begin position="54"/>
        <end position="71"/>
    </location>
</feature>
<sequence>MPPQPARRHRRAVTLLLGALLALLTLGPACGPANAGTGTTTESVRAAAPALSGPALSAPALSAPALSGPALDDGTGCGKKRDGQGGQPVAPSRGTAHEQLASTLSYEHGSTGDWTADGDPAGVTPD</sequence>
<feature type="region of interest" description="Disordered" evidence="1">
    <location>
        <begin position="54"/>
        <end position="126"/>
    </location>
</feature>
<comment type="caution">
    <text evidence="3">The sequence shown here is derived from an EMBL/GenBank/DDBJ whole genome shotgun (WGS) entry which is preliminary data.</text>
</comment>
<evidence type="ECO:0000313" key="3">
    <source>
        <dbReference type="EMBL" id="NBE53901.1"/>
    </source>
</evidence>
<dbReference type="Proteomes" id="UP000598297">
    <property type="component" value="Unassembled WGS sequence"/>
</dbReference>
<feature type="chain" id="PRO_5037583756" description="Lipoprotein" evidence="2">
    <location>
        <begin position="36"/>
        <end position="126"/>
    </location>
</feature>
<feature type="signal peptide" evidence="2">
    <location>
        <begin position="1"/>
        <end position="35"/>
    </location>
</feature>
<evidence type="ECO:0000313" key="4">
    <source>
        <dbReference type="Proteomes" id="UP000598297"/>
    </source>
</evidence>
<name>A0A964XN71_9ACTN</name>
<reference evidence="3" key="1">
    <citation type="submission" date="2020-01" db="EMBL/GenBank/DDBJ databases">
        <title>Whole-genome analyses of novel actinobacteria.</title>
        <authorList>
            <person name="Sahin N."/>
        </authorList>
    </citation>
    <scope>NUCLEOTIDE SEQUENCE</scope>
    <source>
        <strain evidence="3">YC537</strain>
    </source>
</reference>
<organism evidence="3 4">
    <name type="scientific">Streptomyces boluensis</name>
    <dbReference type="NCBI Taxonomy" id="1775135"/>
    <lineage>
        <taxon>Bacteria</taxon>
        <taxon>Bacillati</taxon>
        <taxon>Actinomycetota</taxon>
        <taxon>Actinomycetes</taxon>
        <taxon>Kitasatosporales</taxon>
        <taxon>Streptomycetaceae</taxon>
        <taxon>Streptomyces</taxon>
    </lineage>
</organism>
<feature type="non-terminal residue" evidence="3">
    <location>
        <position position="126"/>
    </location>
</feature>
<evidence type="ECO:0000256" key="1">
    <source>
        <dbReference type="SAM" id="MobiDB-lite"/>
    </source>
</evidence>
<evidence type="ECO:0008006" key="5">
    <source>
        <dbReference type="Google" id="ProtNLM"/>
    </source>
</evidence>
<proteinExistence type="predicted"/>
<dbReference type="AlphaFoldDB" id="A0A964XN71"/>
<keyword evidence="2" id="KW-0732">Signal</keyword>
<keyword evidence="4" id="KW-1185">Reference proteome</keyword>
<gene>
    <name evidence="3" type="ORF">GUY60_21245</name>
</gene>
<evidence type="ECO:0000256" key="2">
    <source>
        <dbReference type="SAM" id="SignalP"/>
    </source>
</evidence>
<protein>
    <recommendedName>
        <fullName evidence="5">Lipoprotein</fullName>
    </recommendedName>
</protein>